<dbReference type="Proteomes" id="UP001558652">
    <property type="component" value="Unassembled WGS sequence"/>
</dbReference>
<keyword evidence="3" id="KW-1185">Reference proteome</keyword>
<feature type="chain" id="PRO_5044750191" evidence="1">
    <location>
        <begin position="21"/>
        <end position="138"/>
    </location>
</feature>
<dbReference type="AlphaFoldDB" id="A0ABD0Z8S9"/>
<evidence type="ECO:0000313" key="2">
    <source>
        <dbReference type="EMBL" id="KAL1140197.1"/>
    </source>
</evidence>
<reference evidence="2 3" key="1">
    <citation type="submission" date="2024-07" db="EMBL/GenBank/DDBJ databases">
        <title>Chromosome-level genome assembly of the water stick insect Ranatra chinensis (Heteroptera: Nepidae).</title>
        <authorList>
            <person name="Liu X."/>
        </authorList>
    </citation>
    <scope>NUCLEOTIDE SEQUENCE [LARGE SCALE GENOMIC DNA]</scope>
    <source>
        <strain evidence="2">Cailab_2021Rc</strain>
        <tissue evidence="2">Muscle</tissue>
    </source>
</reference>
<keyword evidence="1" id="KW-0732">Signal</keyword>
<sequence>MARIALAVAVVAALFALSSAGLLPSLSADVSASTSAKSDLLDPILKLLIKIKSQVIKSVGGAVGGNKLKCLNSVVSGLVKDVRIILGTTLNSAQDVVNGTLSSLTNGATLRVDGGGLLNTLFRELNENGRQMMMNCVV</sequence>
<protein>
    <submittedName>
        <fullName evidence="2">Uncharacterized protein</fullName>
    </submittedName>
</protein>
<dbReference type="EMBL" id="JBFDAA010000001">
    <property type="protein sequence ID" value="KAL1140197.1"/>
    <property type="molecule type" value="Genomic_DNA"/>
</dbReference>
<gene>
    <name evidence="2" type="ORF">AAG570_000129</name>
</gene>
<evidence type="ECO:0000313" key="3">
    <source>
        <dbReference type="Proteomes" id="UP001558652"/>
    </source>
</evidence>
<organism evidence="2 3">
    <name type="scientific">Ranatra chinensis</name>
    <dbReference type="NCBI Taxonomy" id="642074"/>
    <lineage>
        <taxon>Eukaryota</taxon>
        <taxon>Metazoa</taxon>
        <taxon>Ecdysozoa</taxon>
        <taxon>Arthropoda</taxon>
        <taxon>Hexapoda</taxon>
        <taxon>Insecta</taxon>
        <taxon>Pterygota</taxon>
        <taxon>Neoptera</taxon>
        <taxon>Paraneoptera</taxon>
        <taxon>Hemiptera</taxon>
        <taxon>Heteroptera</taxon>
        <taxon>Panheteroptera</taxon>
        <taxon>Nepomorpha</taxon>
        <taxon>Nepidae</taxon>
        <taxon>Ranatrinae</taxon>
        <taxon>Ranatra</taxon>
    </lineage>
</organism>
<name>A0ABD0Z8S9_9HEMI</name>
<proteinExistence type="predicted"/>
<feature type="signal peptide" evidence="1">
    <location>
        <begin position="1"/>
        <end position="20"/>
    </location>
</feature>
<comment type="caution">
    <text evidence="2">The sequence shown here is derived from an EMBL/GenBank/DDBJ whole genome shotgun (WGS) entry which is preliminary data.</text>
</comment>
<accession>A0ABD0Z8S9</accession>
<evidence type="ECO:0000256" key="1">
    <source>
        <dbReference type="SAM" id="SignalP"/>
    </source>
</evidence>